<evidence type="ECO:0000313" key="6">
    <source>
        <dbReference type="EMBL" id="GHA73695.1"/>
    </source>
</evidence>
<dbReference type="GO" id="GO:0071111">
    <property type="term" value="F:cyclic-guanylate-specific phosphodiesterase activity"/>
    <property type="evidence" value="ECO:0007669"/>
    <property type="project" value="InterPro"/>
</dbReference>
<dbReference type="CDD" id="cd00130">
    <property type="entry name" value="PAS"/>
    <property type="match status" value="1"/>
</dbReference>
<reference evidence="6" key="2">
    <citation type="submission" date="2020-09" db="EMBL/GenBank/DDBJ databases">
        <authorList>
            <person name="Sun Q."/>
            <person name="Kim S."/>
        </authorList>
    </citation>
    <scope>NUCLEOTIDE SEQUENCE</scope>
    <source>
        <strain evidence="6">KCTC 23077</strain>
    </source>
</reference>
<dbReference type="Pfam" id="PF00990">
    <property type="entry name" value="GGDEF"/>
    <property type="match status" value="1"/>
</dbReference>
<dbReference type="InterPro" id="IPR000014">
    <property type="entry name" value="PAS"/>
</dbReference>
<dbReference type="SMART" id="SM00052">
    <property type="entry name" value="EAL"/>
    <property type="match status" value="1"/>
</dbReference>
<dbReference type="NCBIfam" id="TIGR00229">
    <property type="entry name" value="sensory_box"/>
    <property type="match status" value="1"/>
</dbReference>
<evidence type="ECO:0000313" key="7">
    <source>
        <dbReference type="Proteomes" id="UP000646426"/>
    </source>
</evidence>
<reference evidence="6" key="1">
    <citation type="journal article" date="2014" name="Int. J. Syst. Evol. Microbiol.">
        <title>Complete genome sequence of Corynebacterium casei LMG S-19264T (=DSM 44701T), isolated from a smear-ripened cheese.</title>
        <authorList>
            <consortium name="US DOE Joint Genome Institute (JGI-PGF)"/>
            <person name="Walter F."/>
            <person name="Albersmeier A."/>
            <person name="Kalinowski J."/>
            <person name="Ruckert C."/>
        </authorList>
    </citation>
    <scope>NUCLEOTIDE SEQUENCE</scope>
    <source>
        <strain evidence="6">KCTC 23077</strain>
    </source>
</reference>
<protein>
    <submittedName>
        <fullName evidence="6">GGDEF-domain containing protein</fullName>
    </submittedName>
</protein>
<dbReference type="NCBIfam" id="TIGR00254">
    <property type="entry name" value="GGDEF"/>
    <property type="match status" value="1"/>
</dbReference>
<dbReference type="GO" id="GO:0000160">
    <property type="term" value="P:phosphorelay signal transduction system"/>
    <property type="evidence" value="ECO:0007669"/>
    <property type="project" value="InterPro"/>
</dbReference>
<dbReference type="InterPro" id="IPR029787">
    <property type="entry name" value="Nucleotide_cyclase"/>
</dbReference>
<organism evidence="6 7">
    <name type="scientific">Cognatilysobacter bugurensis</name>
    <dbReference type="NCBI Taxonomy" id="543356"/>
    <lineage>
        <taxon>Bacteria</taxon>
        <taxon>Pseudomonadati</taxon>
        <taxon>Pseudomonadota</taxon>
        <taxon>Gammaproteobacteria</taxon>
        <taxon>Lysobacterales</taxon>
        <taxon>Lysobacteraceae</taxon>
        <taxon>Cognatilysobacter</taxon>
    </lineage>
</organism>
<evidence type="ECO:0000259" key="4">
    <source>
        <dbReference type="PROSITE" id="PS50883"/>
    </source>
</evidence>
<evidence type="ECO:0000259" key="5">
    <source>
        <dbReference type="PROSITE" id="PS50887"/>
    </source>
</evidence>
<feature type="domain" description="GGDEF" evidence="5">
    <location>
        <begin position="300"/>
        <end position="433"/>
    </location>
</feature>
<dbReference type="InterPro" id="IPR013767">
    <property type="entry name" value="PAS_fold"/>
</dbReference>
<dbReference type="InterPro" id="IPR043128">
    <property type="entry name" value="Rev_trsase/Diguanyl_cyclase"/>
</dbReference>
<dbReference type="Proteomes" id="UP000646426">
    <property type="component" value="Unassembled WGS sequence"/>
</dbReference>
<evidence type="ECO:0000256" key="2">
    <source>
        <dbReference type="SAM" id="Coils"/>
    </source>
</evidence>
<dbReference type="Gene3D" id="3.40.50.2300">
    <property type="match status" value="1"/>
</dbReference>
<dbReference type="Gene3D" id="3.30.450.20">
    <property type="entry name" value="PAS domain"/>
    <property type="match status" value="1"/>
</dbReference>
<sequence length="691" mass="76549">MQFGKDAVLRLLVVDDNVEAAESIVSALRNQGIAVRPSRPEGEDELAALLSGQPLDLIIAARQARTVSVEALLQRVAASAKDLPVLMLLDRVDDAALLDAHELGARNVVLRERLDHVVAVIKTEWTDLEARRALRRLEAQVRETERRCDALIESSRDPIAYIHEGMHIRANSAYLETFGYESFEDVEGMSLLDMIAPSHVDGFKALLKKLSKGEAPPPRYEVEARTLEGHPFPAVMEFSPAQYEGEQCVQLVFRRQELDPELAREVEELRQRDQVTGLLNRPTFLRALEDTVADAAQNASHHGFVLIEPDHYGRLLNEIGLDAADRVVAAFAQRLRGALGPDDVAARFGEHQFAVLSRNSTHTATANRAEAIRAAFADHVLETDDRSLNVTVSIGGVQIGEKIASLSQVLAKASQGLQQMIGVGGDRVELFDPGAVDRAEEERIEAWVGRIREALDSDRFLMHYQPLVSLHGDPGEMYEAYLRLRGDIGETVAPMQFLQIAEEHGLLWEIDRWVVAEAIRVIGERLRAGRRSTLLVKITQGSLQDDSLVRHIEEQLGKHGADGSLLVLQLPESKVFTHLRQTQEFLSQLARFGVRLGLEQFGAGLNSFQLLSHVDVALLKVDRSFTEGLATNPEQQKRLREMAQKAGGLGKQTIVDFVRDASTMSSLFSAGVDYAQGYFLAPAGPDLDYEF</sequence>
<dbReference type="InterPro" id="IPR000160">
    <property type="entry name" value="GGDEF_dom"/>
</dbReference>
<dbReference type="SUPFAM" id="SSF141868">
    <property type="entry name" value="EAL domain-like"/>
    <property type="match status" value="1"/>
</dbReference>
<dbReference type="PANTHER" id="PTHR33121">
    <property type="entry name" value="CYCLIC DI-GMP PHOSPHODIESTERASE PDEF"/>
    <property type="match status" value="1"/>
</dbReference>
<dbReference type="Pfam" id="PF00989">
    <property type="entry name" value="PAS"/>
    <property type="match status" value="1"/>
</dbReference>
<dbReference type="PROSITE" id="PS50887">
    <property type="entry name" value="GGDEF"/>
    <property type="match status" value="1"/>
</dbReference>
<dbReference type="Gene3D" id="3.20.20.450">
    <property type="entry name" value="EAL domain"/>
    <property type="match status" value="1"/>
</dbReference>
<feature type="coiled-coil region" evidence="2">
    <location>
        <begin position="127"/>
        <end position="154"/>
    </location>
</feature>
<dbReference type="InterPro" id="IPR035965">
    <property type="entry name" value="PAS-like_dom_sf"/>
</dbReference>
<name>A0A918W5C5_9GAMM</name>
<evidence type="ECO:0000256" key="1">
    <source>
        <dbReference type="PROSITE-ProRule" id="PRU00169"/>
    </source>
</evidence>
<dbReference type="InterPro" id="IPR001633">
    <property type="entry name" value="EAL_dom"/>
</dbReference>
<dbReference type="Gene3D" id="3.30.70.270">
    <property type="match status" value="1"/>
</dbReference>
<comment type="caution">
    <text evidence="6">The sequence shown here is derived from an EMBL/GenBank/DDBJ whole genome shotgun (WGS) entry which is preliminary data.</text>
</comment>
<comment type="caution">
    <text evidence="1">Lacks conserved residue(s) required for the propagation of feature annotation.</text>
</comment>
<feature type="domain" description="Response regulatory" evidence="3">
    <location>
        <begin position="10"/>
        <end position="126"/>
    </location>
</feature>
<keyword evidence="2" id="KW-0175">Coiled coil</keyword>
<dbReference type="CDD" id="cd01949">
    <property type="entry name" value="GGDEF"/>
    <property type="match status" value="1"/>
</dbReference>
<dbReference type="PROSITE" id="PS50110">
    <property type="entry name" value="RESPONSE_REGULATORY"/>
    <property type="match status" value="1"/>
</dbReference>
<dbReference type="Pfam" id="PF00563">
    <property type="entry name" value="EAL"/>
    <property type="match status" value="1"/>
</dbReference>
<dbReference type="PROSITE" id="PS50883">
    <property type="entry name" value="EAL"/>
    <property type="match status" value="1"/>
</dbReference>
<dbReference type="InterPro" id="IPR035919">
    <property type="entry name" value="EAL_sf"/>
</dbReference>
<proteinExistence type="predicted"/>
<gene>
    <name evidence="6" type="ORF">GCM10007067_08160</name>
</gene>
<dbReference type="SUPFAM" id="SSF55785">
    <property type="entry name" value="PYP-like sensor domain (PAS domain)"/>
    <property type="match status" value="1"/>
</dbReference>
<evidence type="ECO:0000259" key="3">
    <source>
        <dbReference type="PROSITE" id="PS50110"/>
    </source>
</evidence>
<accession>A0A918W5C5</accession>
<feature type="domain" description="EAL" evidence="4">
    <location>
        <begin position="444"/>
        <end position="691"/>
    </location>
</feature>
<dbReference type="PANTHER" id="PTHR33121:SF79">
    <property type="entry name" value="CYCLIC DI-GMP PHOSPHODIESTERASE PDED-RELATED"/>
    <property type="match status" value="1"/>
</dbReference>
<dbReference type="GO" id="GO:0006355">
    <property type="term" value="P:regulation of DNA-templated transcription"/>
    <property type="evidence" value="ECO:0007669"/>
    <property type="project" value="InterPro"/>
</dbReference>
<dbReference type="RefSeq" id="WP_189453565.1">
    <property type="nucleotide sequence ID" value="NZ_BMYD01000001.1"/>
</dbReference>
<dbReference type="InterPro" id="IPR050706">
    <property type="entry name" value="Cyclic-di-GMP_PDE-like"/>
</dbReference>
<dbReference type="SUPFAM" id="SSF55073">
    <property type="entry name" value="Nucleotide cyclase"/>
    <property type="match status" value="1"/>
</dbReference>
<dbReference type="SUPFAM" id="SSF52172">
    <property type="entry name" value="CheY-like"/>
    <property type="match status" value="1"/>
</dbReference>
<dbReference type="InterPro" id="IPR001789">
    <property type="entry name" value="Sig_transdc_resp-reg_receiver"/>
</dbReference>
<dbReference type="SMART" id="SM00267">
    <property type="entry name" value="GGDEF"/>
    <property type="match status" value="1"/>
</dbReference>
<dbReference type="InterPro" id="IPR011006">
    <property type="entry name" value="CheY-like_superfamily"/>
</dbReference>
<dbReference type="CDD" id="cd01948">
    <property type="entry name" value="EAL"/>
    <property type="match status" value="1"/>
</dbReference>
<dbReference type="EMBL" id="BMYD01000001">
    <property type="protein sequence ID" value="GHA73695.1"/>
    <property type="molecule type" value="Genomic_DNA"/>
</dbReference>
<keyword evidence="7" id="KW-1185">Reference proteome</keyword>
<dbReference type="AlphaFoldDB" id="A0A918W5C5"/>